<dbReference type="GO" id="GO:0016987">
    <property type="term" value="F:sigma factor activity"/>
    <property type="evidence" value="ECO:0007669"/>
    <property type="project" value="UniProtKB-KW"/>
</dbReference>
<dbReference type="InterPro" id="IPR039425">
    <property type="entry name" value="RNA_pol_sigma-70-like"/>
</dbReference>
<evidence type="ECO:0000259" key="5">
    <source>
        <dbReference type="Pfam" id="PF04542"/>
    </source>
</evidence>
<dbReference type="InterPro" id="IPR013324">
    <property type="entry name" value="RNA_pol_sigma_r3/r4-like"/>
</dbReference>
<dbReference type="GO" id="GO:0006352">
    <property type="term" value="P:DNA-templated transcription initiation"/>
    <property type="evidence" value="ECO:0007669"/>
    <property type="project" value="InterPro"/>
</dbReference>
<dbReference type="Pfam" id="PF04542">
    <property type="entry name" value="Sigma70_r2"/>
    <property type="match status" value="1"/>
</dbReference>
<dbReference type="InterPro" id="IPR013325">
    <property type="entry name" value="RNA_pol_sigma_r2"/>
</dbReference>
<gene>
    <name evidence="7" type="ORF">SAMN05421823_10478</name>
</gene>
<dbReference type="AlphaFoldDB" id="A0A1G9GE64"/>
<sequence>MPTNATDIALWEQFRQGDAAAYEQLYRRFAPTLYSYAVRFAPHEPEWVEDCIQELFIYLWQHRTQVGPTASVKHYLFKALRREVMRRFRRPRRLITYGSEEATYEFLLSLAGEADRQDQEQRQEQSAHLRRIIERLPSQQKEALLLRFHDELTPDEIADILSVSARTVYRLLDRALATLKKNRMLQTLLLAALWMS</sequence>
<evidence type="ECO:0000256" key="2">
    <source>
        <dbReference type="ARBA" id="ARBA00023015"/>
    </source>
</evidence>
<keyword evidence="2" id="KW-0805">Transcription regulation</keyword>
<evidence type="ECO:0000256" key="1">
    <source>
        <dbReference type="ARBA" id="ARBA00010641"/>
    </source>
</evidence>
<accession>A0A1G9GE64</accession>
<dbReference type="InterPro" id="IPR007627">
    <property type="entry name" value="RNA_pol_sigma70_r2"/>
</dbReference>
<dbReference type="SUPFAM" id="SSF88659">
    <property type="entry name" value="Sigma3 and sigma4 domains of RNA polymerase sigma factors"/>
    <property type="match status" value="1"/>
</dbReference>
<evidence type="ECO:0000259" key="6">
    <source>
        <dbReference type="Pfam" id="PF08281"/>
    </source>
</evidence>
<keyword evidence="4" id="KW-0804">Transcription</keyword>
<dbReference type="InterPro" id="IPR014284">
    <property type="entry name" value="RNA_pol_sigma-70_dom"/>
</dbReference>
<dbReference type="NCBIfam" id="TIGR02937">
    <property type="entry name" value="sigma70-ECF"/>
    <property type="match status" value="1"/>
</dbReference>
<keyword evidence="3" id="KW-0731">Sigma factor</keyword>
<reference evidence="7 8" key="1">
    <citation type="submission" date="2016-10" db="EMBL/GenBank/DDBJ databases">
        <authorList>
            <person name="de Groot N.N."/>
        </authorList>
    </citation>
    <scope>NUCLEOTIDE SEQUENCE [LARGE SCALE GENOMIC DNA]</scope>
    <source>
        <strain evidence="7 8">DSM 25186</strain>
    </source>
</reference>
<dbReference type="EMBL" id="FNFO01000004">
    <property type="protein sequence ID" value="SDK98865.1"/>
    <property type="molecule type" value="Genomic_DNA"/>
</dbReference>
<evidence type="ECO:0000313" key="7">
    <source>
        <dbReference type="EMBL" id="SDK98865.1"/>
    </source>
</evidence>
<dbReference type="SUPFAM" id="SSF88946">
    <property type="entry name" value="Sigma2 domain of RNA polymerase sigma factors"/>
    <property type="match status" value="1"/>
</dbReference>
<dbReference type="Pfam" id="PF08281">
    <property type="entry name" value="Sigma70_r4_2"/>
    <property type="match status" value="1"/>
</dbReference>
<dbReference type="STRING" id="1075417.SAMN05421823_10478"/>
<dbReference type="Gene3D" id="1.10.10.10">
    <property type="entry name" value="Winged helix-like DNA-binding domain superfamily/Winged helix DNA-binding domain"/>
    <property type="match status" value="1"/>
</dbReference>
<feature type="domain" description="RNA polymerase sigma factor 70 region 4 type 2" evidence="6">
    <location>
        <begin position="129"/>
        <end position="179"/>
    </location>
</feature>
<feature type="domain" description="RNA polymerase sigma-70 region 2" evidence="5">
    <location>
        <begin position="25"/>
        <end position="93"/>
    </location>
</feature>
<dbReference type="RefSeq" id="WP_089681872.1">
    <property type="nucleotide sequence ID" value="NZ_FNFO01000004.1"/>
</dbReference>
<dbReference type="OrthoDB" id="9150024at2"/>
<evidence type="ECO:0000256" key="3">
    <source>
        <dbReference type="ARBA" id="ARBA00023082"/>
    </source>
</evidence>
<organism evidence="7 8">
    <name type="scientific">Catalinimonas alkaloidigena</name>
    <dbReference type="NCBI Taxonomy" id="1075417"/>
    <lineage>
        <taxon>Bacteria</taxon>
        <taxon>Pseudomonadati</taxon>
        <taxon>Bacteroidota</taxon>
        <taxon>Cytophagia</taxon>
        <taxon>Cytophagales</taxon>
        <taxon>Catalimonadaceae</taxon>
        <taxon>Catalinimonas</taxon>
    </lineage>
</organism>
<dbReference type="PANTHER" id="PTHR43133:SF46">
    <property type="entry name" value="RNA POLYMERASE SIGMA-70 FACTOR ECF SUBFAMILY"/>
    <property type="match status" value="1"/>
</dbReference>
<protein>
    <submittedName>
        <fullName evidence="7">RNA polymerase sigma factor, sigma-70 family</fullName>
    </submittedName>
</protein>
<comment type="similarity">
    <text evidence="1">Belongs to the sigma-70 factor family. ECF subfamily.</text>
</comment>
<name>A0A1G9GE64_9BACT</name>
<dbReference type="Gene3D" id="1.10.1740.10">
    <property type="match status" value="1"/>
</dbReference>
<dbReference type="Proteomes" id="UP000198510">
    <property type="component" value="Unassembled WGS sequence"/>
</dbReference>
<dbReference type="GO" id="GO:0003677">
    <property type="term" value="F:DNA binding"/>
    <property type="evidence" value="ECO:0007669"/>
    <property type="project" value="InterPro"/>
</dbReference>
<dbReference type="PANTHER" id="PTHR43133">
    <property type="entry name" value="RNA POLYMERASE ECF-TYPE SIGMA FACTO"/>
    <property type="match status" value="1"/>
</dbReference>
<dbReference type="CDD" id="cd06171">
    <property type="entry name" value="Sigma70_r4"/>
    <property type="match status" value="1"/>
</dbReference>
<keyword evidence="8" id="KW-1185">Reference proteome</keyword>
<evidence type="ECO:0000313" key="8">
    <source>
        <dbReference type="Proteomes" id="UP000198510"/>
    </source>
</evidence>
<dbReference type="InterPro" id="IPR013249">
    <property type="entry name" value="RNA_pol_sigma70_r4_t2"/>
</dbReference>
<evidence type="ECO:0000256" key="4">
    <source>
        <dbReference type="ARBA" id="ARBA00023163"/>
    </source>
</evidence>
<proteinExistence type="inferred from homology"/>
<dbReference type="InterPro" id="IPR036388">
    <property type="entry name" value="WH-like_DNA-bd_sf"/>
</dbReference>